<comment type="caution">
    <text evidence="1">The sequence shown here is derived from an EMBL/GenBank/DDBJ whole genome shotgun (WGS) entry which is preliminary data.</text>
</comment>
<name>A0A9N9LZ30_9HELO</name>
<evidence type="ECO:0000313" key="2">
    <source>
        <dbReference type="Proteomes" id="UP000701801"/>
    </source>
</evidence>
<accession>A0A9N9LZ30</accession>
<dbReference type="AlphaFoldDB" id="A0A9N9LZ30"/>
<protein>
    <submittedName>
        <fullName evidence="1">Uncharacterized protein</fullName>
    </submittedName>
</protein>
<proteinExistence type="predicted"/>
<dbReference type="Proteomes" id="UP000701801">
    <property type="component" value="Unassembled WGS sequence"/>
</dbReference>
<keyword evidence="2" id="KW-1185">Reference proteome</keyword>
<gene>
    <name evidence="1" type="ORF">HYALB_00012620</name>
</gene>
<organism evidence="1 2">
    <name type="scientific">Hymenoscyphus albidus</name>
    <dbReference type="NCBI Taxonomy" id="595503"/>
    <lineage>
        <taxon>Eukaryota</taxon>
        <taxon>Fungi</taxon>
        <taxon>Dikarya</taxon>
        <taxon>Ascomycota</taxon>
        <taxon>Pezizomycotina</taxon>
        <taxon>Leotiomycetes</taxon>
        <taxon>Helotiales</taxon>
        <taxon>Helotiaceae</taxon>
        <taxon>Hymenoscyphus</taxon>
    </lineage>
</organism>
<dbReference type="EMBL" id="CAJVRM010000448">
    <property type="protein sequence ID" value="CAG8981099.1"/>
    <property type="molecule type" value="Genomic_DNA"/>
</dbReference>
<evidence type="ECO:0000313" key="1">
    <source>
        <dbReference type="EMBL" id="CAG8981099.1"/>
    </source>
</evidence>
<reference evidence="1" key="1">
    <citation type="submission" date="2021-07" db="EMBL/GenBank/DDBJ databases">
        <authorList>
            <person name="Durling M."/>
        </authorList>
    </citation>
    <scope>NUCLEOTIDE SEQUENCE</scope>
</reference>
<sequence length="99" mass="10950">MTRNHPQGSPGNGSAAEKTFLDTFPAAFSGSVKDPVWHEHWHWHLVPVFGLWSEVRGPPGAADSTSALLSILPIYGKERIQAYCTKVYESHHDLPNQSV</sequence>